<dbReference type="Proteomes" id="UP000422764">
    <property type="component" value="Chromosome"/>
</dbReference>
<dbReference type="Pfam" id="PF03091">
    <property type="entry name" value="CutA1"/>
    <property type="match status" value="1"/>
</dbReference>
<dbReference type="InterPro" id="IPR036069">
    <property type="entry name" value="DUF34/NIF3_sf"/>
</dbReference>
<dbReference type="PANTHER" id="PTHR41774:SF1">
    <property type="entry name" value="NGG1P INTERACTING FACTOR NIF3"/>
    <property type="match status" value="1"/>
</dbReference>
<dbReference type="PANTHER" id="PTHR41774">
    <property type="match status" value="1"/>
</dbReference>
<evidence type="ECO:0000313" key="1">
    <source>
        <dbReference type="EMBL" id="QGU94681.1"/>
    </source>
</evidence>
<name>A0A6I6EWU0_9CLOT</name>
<proteinExistence type="predicted"/>
<reference evidence="1 2" key="1">
    <citation type="submission" date="2019-12" db="EMBL/GenBank/DDBJ databases">
        <title>Genome sequenceing of Clostridium bovifaecis.</title>
        <authorList>
            <person name="Yao Y."/>
        </authorList>
    </citation>
    <scope>NUCLEOTIDE SEQUENCE [LARGE SCALE GENOMIC DNA]</scope>
    <source>
        <strain evidence="1 2">BXX</strain>
    </source>
</reference>
<dbReference type="Gene3D" id="3.30.70.120">
    <property type="match status" value="1"/>
</dbReference>
<dbReference type="AlphaFoldDB" id="A0A6I6EWU0"/>
<accession>A0A6I6EWU0</accession>
<dbReference type="SUPFAM" id="SSF102705">
    <property type="entry name" value="NIF3 (NGG1p interacting factor 3)-like"/>
    <property type="match status" value="1"/>
</dbReference>
<sequence>MDFNLVKIEVFIPENYVEELRFELNKIGALTIDGKYDNCMSIYSVKGLWRPLEGSNPYLGEVGEICETEEFKVEFSCRREIIGEAVEVIKRVHPYETPVINVIPMMIIG</sequence>
<organism evidence="1 2">
    <name type="scientific">Clostridium bovifaecis</name>
    <dbReference type="NCBI Taxonomy" id="2184719"/>
    <lineage>
        <taxon>Bacteria</taxon>
        <taxon>Bacillati</taxon>
        <taxon>Bacillota</taxon>
        <taxon>Clostridia</taxon>
        <taxon>Eubacteriales</taxon>
        <taxon>Clostridiaceae</taxon>
        <taxon>Clostridium</taxon>
    </lineage>
</organism>
<protein>
    <submittedName>
        <fullName evidence="1">Divalent cation tolerance protein CutA</fullName>
    </submittedName>
</protein>
<dbReference type="GO" id="GO:0010038">
    <property type="term" value="P:response to metal ion"/>
    <property type="evidence" value="ECO:0007669"/>
    <property type="project" value="InterPro"/>
</dbReference>
<keyword evidence="2" id="KW-1185">Reference proteome</keyword>
<dbReference type="InterPro" id="IPR004323">
    <property type="entry name" value="Ion_tolerance_CutA"/>
</dbReference>
<dbReference type="EMBL" id="CP046522">
    <property type="protein sequence ID" value="QGU94681.1"/>
    <property type="molecule type" value="Genomic_DNA"/>
</dbReference>
<gene>
    <name evidence="1" type="ORF">GOM49_05780</name>
</gene>
<evidence type="ECO:0000313" key="2">
    <source>
        <dbReference type="Proteomes" id="UP000422764"/>
    </source>
</evidence>
<dbReference type="InterPro" id="IPR015867">
    <property type="entry name" value="N-reg_PII/ATP_PRibTrfase_C"/>
</dbReference>